<reference evidence="3 4" key="1">
    <citation type="journal article" date="2018" name="Mol. Ecol.">
        <title>The obligate alkalophilic soda-lake fungus Sodiomyces alkalinus has shifted to a protein diet.</title>
        <authorList>
            <person name="Grum-Grzhimaylo A.A."/>
            <person name="Falkoski D.L."/>
            <person name="van den Heuvel J."/>
            <person name="Valero-Jimenez C.A."/>
            <person name="Min B."/>
            <person name="Choi I.G."/>
            <person name="Lipzen A."/>
            <person name="Daum C.G."/>
            <person name="Aanen D.K."/>
            <person name="Tsang A."/>
            <person name="Henrissat B."/>
            <person name="Bilanenko E.N."/>
            <person name="de Vries R.P."/>
            <person name="van Kan J.A.L."/>
            <person name="Grigoriev I.V."/>
            <person name="Debets A.J.M."/>
        </authorList>
    </citation>
    <scope>NUCLEOTIDE SEQUENCE [LARGE SCALE GENOMIC DNA]</scope>
    <source>
        <strain evidence="3 4">F11</strain>
    </source>
</reference>
<protein>
    <submittedName>
        <fullName evidence="3">Uncharacterized protein</fullName>
    </submittedName>
</protein>
<evidence type="ECO:0000313" key="4">
    <source>
        <dbReference type="Proteomes" id="UP000272025"/>
    </source>
</evidence>
<feature type="transmembrane region" description="Helical" evidence="2">
    <location>
        <begin position="155"/>
        <end position="176"/>
    </location>
</feature>
<dbReference type="RefSeq" id="XP_028468451.1">
    <property type="nucleotide sequence ID" value="XM_028606454.1"/>
</dbReference>
<feature type="region of interest" description="Disordered" evidence="1">
    <location>
        <begin position="248"/>
        <end position="279"/>
    </location>
</feature>
<evidence type="ECO:0000256" key="1">
    <source>
        <dbReference type="SAM" id="MobiDB-lite"/>
    </source>
</evidence>
<feature type="compositionally biased region" description="Low complexity" evidence="1">
    <location>
        <begin position="248"/>
        <end position="261"/>
    </location>
</feature>
<dbReference type="AlphaFoldDB" id="A0A3N2Q1Z6"/>
<organism evidence="3 4">
    <name type="scientific">Sodiomyces alkalinus (strain CBS 110278 / VKM F-3762 / F11)</name>
    <name type="common">Alkaliphilic filamentous fungus</name>
    <dbReference type="NCBI Taxonomy" id="1314773"/>
    <lineage>
        <taxon>Eukaryota</taxon>
        <taxon>Fungi</taxon>
        <taxon>Dikarya</taxon>
        <taxon>Ascomycota</taxon>
        <taxon>Pezizomycotina</taxon>
        <taxon>Sordariomycetes</taxon>
        <taxon>Hypocreomycetidae</taxon>
        <taxon>Glomerellales</taxon>
        <taxon>Plectosphaerellaceae</taxon>
        <taxon>Sodiomyces</taxon>
    </lineage>
</organism>
<dbReference type="Proteomes" id="UP000272025">
    <property type="component" value="Unassembled WGS sequence"/>
</dbReference>
<dbReference type="OrthoDB" id="5343688at2759"/>
<evidence type="ECO:0000256" key="2">
    <source>
        <dbReference type="SAM" id="Phobius"/>
    </source>
</evidence>
<name>A0A3N2Q1Z6_SODAK</name>
<gene>
    <name evidence="3" type="ORF">SODALDRAFT_101493</name>
</gene>
<keyword evidence="4" id="KW-1185">Reference proteome</keyword>
<accession>A0A3N2Q1Z6</accession>
<keyword evidence="2" id="KW-0472">Membrane</keyword>
<sequence length="365" mass="38902">MNASRPMGVRELDLSNWDTNAVAGGLQRAVPAIKSGTAFLTFLRANLVLDPSTASYANTPVLQPVCSFEPHPSSSPVTDTHPVSLDEVPDITLSILSEPNHKAKALALVAESISQQRQQAALSLVLHPISIILLIGALGLVGHLTKSFRHDLGPILPILVGAVFLASYLLGLYHLTKPYARLAASMSPSFFRLEGGLVVPGSRQTTASPATGILPNDDLILAAHAGTELVAALVLRLEPKLPHIPVGSAGFPPIGSPSSGSGKRRSKGSSGHAGPLRGGKGLVRAWTTSLRWRGRGVGVDLLREAVRVTRERCGRDAEIGFARQHANSMVVLPEVFNRSFRQMERRAAKALDRAVAAWDAARKKR</sequence>
<proteinExistence type="predicted"/>
<keyword evidence="2" id="KW-0812">Transmembrane</keyword>
<keyword evidence="2" id="KW-1133">Transmembrane helix</keyword>
<dbReference type="GeneID" id="39574932"/>
<dbReference type="EMBL" id="ML119052">
    <property type="protein sequence ID" value="ROT40645.1"/>
    <property type="molecule type" value="Genomic_DNA"/>
</dbReference>
<feature type="transmembrane region" description="Helical" evidence="2">
    <location>
        <begin position="121"/>
        <end position="143"/>
    </location>
</feature>
<evidence type="ECO:0000313" key="3">
    <source>
        <dbReference type="EMBL" id="ROT40645.1"/>
    </source>
</evidence>